<feature type="chain" id="PRO_5047325087" description="RNase H type-1 domain-containing protein" evidence="1">
    <location>
        <begin position="18"/>
        <end position="85"/>
    </location>
</feature>
<gene>
    <name evidence="3" type="ORF">V6N12_016709</name>
</gene>
<accession>A0ABR2CG49</accession>
<evidence type="ECO:0000313" key="3">
    <source>
        <dbReference type="EMBL" id="KAK8517871.1"/>
    </source>
</evidence>
<name>A0ABR2CG49_9ROSI</name>
<dbReference type="Pfam" id="PF13456">
    <property type="entry name" value="RVT_3"/>
    <property type="match status" value="1"/>
</dbReference>
<organism evidence="3 4">
    <name type="scientific">Hibiscus sabdariffa</name>
    <name type="common">roselle</name>
    <dbReference type="NCBI Taxonomy" id="183260"/>
    <lineage>
        <taxon>Eukaryota</taxon>
        <taxon>Viridiplantae</taxon>
        <taxon>Streptophyta</taxon>
        <taxon>Embryophyta</taxon>
        <taxon>Tracheophyta</taxon>
        <taxon>Spermatophyta</taxon>
        <taxon>Magnoliopsida</taxon>
        <taxon>eudicotyledons</taxon>
        <taxon>Gunneridae</taxon>
        <taxon>Pentapetalae</taxon>
        <taxon>rosids</taxon>
        <taxon>malvids</taxon>
        <taxon>Malvales</taxon>
        <taxon>Malvaceae</taxon>
        <taxon>Malvoideae</taxon>
        <taxon>Hibiscus</taxon>
    </lineage>
</organism>
<dbReference type="CDD" id="cd06222">
    <property type="entry name" value="RNase_H_like"/>
    <property type="match status" value="1"/>
</dbReference>
<keyword evidence="4" id="KW-1185">Reference proteome</keyword>
<comment type="caution">
    <text evidence="3">The sequence shown here is derived from an EMBL/GenBank/DDBJ whole genome shotgun (WGS) entry which is preliminary data.</text>
</comment>
<feature type="domain" description="RNase H type-1" evidence="2">
    <location>
        <begin position="7"/>
        <end position="61"/>
    </location>
</feature>
<dbReference type="InterPro" id="IPR044730">
    <property type="entry name" value="RNase_H-like_dom_plant"/>
</dbReference>
<proteinExistence type="predicted"/>
<evidence type="ECO:0000256" key="1">
    <source>
        <dbReference type="SAM" id="SignalP"/>
    </source>
</evidence>
<keyword evidence="1" id="KW-0732">Signal</keyword>
<protein>
    <recommendedName>
        <fullName evidence="2">RNase H type-1 domain-containing protein</fullName>
    </recommendedName>
</protein>
<reference evidence="3 4" key="1">
    <citation type="journal article" date="2024" name="G3 (Bethesda)">
        <title>Genome assembly of Hibiscus sabdariffa L. provides insights into metabolisms of medicinal natural products.</title>
        <authorList>
            <person name="Kim T."/>
        </authorList>
    </citation>
    <scope>NUCLEOTIDE SEQUENCE [LARGE SCALE GENOMIC DNA]</scope>
    <source>
        <strain evidence="3">TK-2024</strain>
        <tissue evidence="3">Old leaves</tissue>
    </source>
</reference>
<evidence type="ECO:0000259" key="2">
    <source>
        <dbReference type="Pfam" id="PF13456"/>
    </source>
</evidence>
<sequence>MAIALSLSSAFAAEALAGVHGLQFALDIKFNRVILESDSRSTILKLNSNENEVSDHMQWLRLVGRSNKMSFGTMTYHLWYCNGCR</sequence>
<feature type="signal peptide" evidence="1">
    <location>
        <begin position="1"/>
        <end position="17"/>
    </location>
</feature>
<dbReference type="EMBL" id="JBBPBM010000055">
    <property type="protein sequence ID" value="KAK8517871.1"/>
    <property type="molecule type" value="Genomic_DNA"/>
</dbReference>
<evidence type="ECO:0000313" key="4">
    <source>
        <dbReference type="Proteomes" id="UP001472677"/>
    </source>
</evidence>
<dbReference type="InterPro" id="IPR002156">
    <property type="entry name" value="RNaseH_domain"/>
</dbReference>
<dbReference type="Proteomes" id="UP001472677">
    <property type="component" value="Unassembled WGS sequence"/>
</dbReference>